<dbReference type="GO" id="GO:0003723">
    <property type="term" value="F:RNA binding"/>
    <property type="evidence" value="ECO:0007669"/>
    <property type="project" value="UniProtKB-UniRule"/>
</dbReference>
<accession>A0A1E4SCW4</accession>
<dbReference type="OrthoDB" id="10258585at2759"/>
<name>A0A1E4SCW4_9ASCO</name>
<keyword evidence="2" id="KW-0175">Coiled coil</keyword>
<dbReference type="Pfam" id="PF00076">
    <property type="entry name" value="RRM_1"/>
    <property type="match status" value="1"/>
</dbReference>
<evidence type="ECO:0000313" key="5">
    <source>
        <dbReference type="Proteomes" id="UP000094285"/>
    </source>
</evidence>
<dbReference type="GO" id="GO:0005686">
    <property type="term" value="C:U2 snRNP"/>
    <property type="evidence" value="ECO:0007669"/>
    <property type="project" value="TreeGrafter"/>
</dbReference>
<dbReference type="SUPFAM" id="SSF54928">
    <property type="entry name" value="RNA-binding domain, RBD"/>
    <property type="match status" value="1"/>
</dbReference>
<keyword evidence="1" id="KW-0694">RNA-binding</keyword>
<dbReference type="PANTHER" id="PTHR15608">
    <property type="entry name" value="SPLICING FACTOR U2AF-ASSOCIATED PROTEIN 2"/>
    <property type="match status" value="1"/>
</dbReference>
<dbReference type="InterPro" id="IPR035979">
    <property type="entry name" value="RBD_domain_sf"/>
</dbReference>
<dbReference type="EMBL" id="KV453915">
    <property type="protein sequence ID" value="ODV77349.1"/>
    <property type="molecule type" value="Genomic_DNA"/>
</dbReference>
<dbReference type="GeneID" id="30982169"/>
<dbReference type="RefSeq" id="XP_020062471.1">
    <property type="nucleotide sequence ID" value="XM_020208032.1"/>
</dbReference>
<dbReference type="AlphaFoldDB" id="A0A1E4SCW4"/>
<feature type="domain" description="RRM" evidence="3">
    <location>
        <begin position="119"/>
        <end position="206"/>
    </location>
</feature>
<dbReference type="Proteomes" id="UP000094285">
    <property type="component" value="Unassembled WGS sequence"/>
</dbReference>
<feature type="coiled-coil region" evidence="2">
    <location>
        <begin position="222"/>
        <end position="249"/>
    </location>
</feature>
<keyword evidence="5" id="KW-1185">Reference proteome</keyword>
<dbReference type="InterPro" id="IPR012677">
    <property type="entry name" value="Nucleotide-bd_a/b_plait_sf"/>
</dbReference>
<reference evidence="5" key="1">
    <citation type="submission" date="2016-05" db="EMBL/GenBank/DDBJ databases">
        <title>Comparative genomics of biotechnologically important yeasts.</title>
        <authorList>
            <consortium name="DOE Joint Genome Institute"/>
            <person name="Riley R."/>
            <person name="Haridas S."/>
            <person name="Wolfe K.H."/>
            <person name="Lopes M.R."/>
            <person name="Hittinger C.T."/>
            <person name="Goker M."/>
            <person name="Salamov A."/>
            <person name="Wisecaver J."/>
            <person name="Long T.M."/>
            <person name="Aerts A.L."/>
            <person name="Barry K."/>
            <person name="Choi C."/>
            <person name="Clum A."/>
            <person name="Coughlan A.Y."/>
            <person name="Deshpande S."/>
            <person name="Douglass A.P."/>
            <person name="Hanson S.J."/>
            <person name="Klenk H.-P."/>
            <person name="Labutti K."/>
            <person name="Lapidus A."/>
            <person name="Lindquist E."/>
            <person name="Lipzen A."/>
            <person name="Meier-Kolthoff J.P."/>
            <person name="Ohm R.A."/>
            <person name="Otillar R.P."/>
            <person name="Pangilinan J."/>
            <person name="Peng Y."/>
            <person name="Rokas A."/>
            <person name="Rosa C.A."/>
            <person name="Scheuner C."/>
            <person name="Sibirny A.A."/>
            <person name="Slot J.C."/>
            <person name="Stielow J.B."/>
            <person name="Sun H."/>
            <person name="Kurtzman C.P."/>
            <person name="Blackwell M."/>
            <person name="Grigoriev I.V."/>
            <person name="Jeffries T.W."/>
        </authorList>
    </citation>
    <scope>NUCLEOTIDE SEQUENCE [LARGE SCALE GENOMIC DNA]</scope>
    <source>
        <strain evidence="5">NRRL Y-17324</strain>
    </source>
</reference>
<dbReference type="PANTHER" id="PTHR15608:SF0">
    <property type="entry name" value="HIV TAT-SPECIFIC FACTOR 1"/>
    <property type="match status" value="1"/>
</dbReference>
<gene>
    <name evidence="4" type="ORF">CANTADRAFT_27207</name>
</gene>
<evidence type="ECO:0000256" key="2">
    <source>
        <dbReference type="SAM" id="Coils"/>
    </source>
</evidence>
<dbReference type="STRING" id="984487.A0A1E4SCW4"/>
<organism evidence="4 5">
    <name type="scientific">Suhomyces tanzawaensis NRRL Y-17324</name>
    <dbReference type="NCBI Taxonomy" id="984487"/>
    <lineage>
        <taxon>Eukaryota</taxon>
        <taxon>Fungi</taxon>
        <taxon>Dikarya</taxon>
        <taxon>Ascomycota</taxon>
        <taxon>Saccharomycotina</taxon>
        <taxon>Pichiomycetes</taxon>
        <taxon>Debaryomycetaceae</taxon>
        <taxon>Suhomyces</taxon>
    </lineage>
</organism>
<proteinExistence type="predicted"/>
<evidence type="ECO:0000313" key="4">
    <source>
        <dbReference type="EMBL" id="ODV77349.1"/>
    </source>
</evidence>
<evidence type="ECO:0000259" key="3">
    <source>
        <dbReference type="PROSITE" id="PS50102"/>
    </source>
</evidence>
<dbReference type="PROSITE" id="PS50102">
    <property type="entry name" value="RRM"/>
    <property type="match status" value="1"/>
</dbReference>
<evidence type="ECO:0000256" key="1">
    <source>
        <dbReference type="PROSITE-ProRule" id="PRU00176"/>
    </source>
</evidence>
<dbReference type="Gene3D" id="3.30.70.330">
    <property type="match status" value="2"/>
</dbReference>
<dbReference type="SMART" id="SM00360">
    <property type="entry name" value="RRM"/>
    <property type="match status" value="1"/>
</dbReference>
<dbReference type="InterPro" id="IPR034393">
    <property type="entry name" value="TatSF1-like"/>
</dbReference>
<protein>
    <recommendedName>
        <fullName evidence="3">RRM domain-containing protein</fullName>
    </recommendedName>
</protein>
<dbReference type="GO" id="GO:0005684">
    <property type="term" value="C:U2-type spliceosomal complex"/>
    <property type="evidence" value="ECO:0007669"/>
    <property type="project" value="TreeGrafter"/>
</dbReference>
<sequence>MSSFPGPPPTADALEKNPELIKSIDERVFYDQNSKKWLFELTEGDTTNEYEYNFDSQQWTLKILPNKRSRDEAAIDEEEEQNKLELKRLKKERSMRIKAEIAKLKSERLENLKKNTDSTAVYVTNLPEDVTEEELATTFGKYGLLSEDYNTGKARIKLQYEDEKFKREALIIYLNKESVPLSIEMLDDSLLRQTDKERIRVEAAQFNSEKLKEKKPLSEEEKKRIKQTNDKLKAKVTNWDEDLDEASKLERFNEAKRKILDKIVVIDQMFREDEYNKDPMLEMDIKEDIQEECNKLGIGNDITKISFEENGRVKIKFGKIELSRICIEKFNGRYFDGIKLEVHVEGSKS</sequence>
<dbReference type="InterPro" id="IPR000504">
    <property type="entry name" value="RRM_dom"/>
</dbReference>